<dbReference type="Gene3D" id="3.30.230.30">
    <property type="entry name" value="Impact, N-terminal domain"/>
    <property type="match status" value="1"/>
</dbReference>
<dbReference type="InterPro" id="IPR035647">
    <property type="entry name" value="EFG_III/V"/>
</dbReference>
<dbReference type="Pfam" id="PF09186">
    <property type="entry name" value="DUF1949"/>
    <property type="match status" value="1"/>
</dbReference>
<gene>
    <name evidence="4" type="ORF">AXF17_06365</name>
</gene>
<dbReference type="GO" id="GO:0006446">
    <property type="term" value="P:regulation of translational initiation"/>
    <property type="evidence" value="ECO:0007669"/>
    <property type="project" value="TreeGrafter"/>
</dbReference>
<dbReference type="InterPro" id="IPR015269">
    <property type="entry name" value="UPF0029_Impact_C"/>
</dbReference>
<name>A0A223ASX4_9FIRM</name>
<proteinExistence type="inferred from homology"/>
<feature type="domain" description="Impact N-terminal" evidence="2">
    <location>
        <begin position="18"/>
        <end position="123"/>
    </location>
</feature>
<evidence type="ECO:0000313" key="5">
    <source>
        <dbReference type="Proteomes" id="UP000214689"/>
    </source>
</evidence>
<sequence length="216" mass="23926">MKLYDTIYEEAKAEYTIQKSRFIAHVSPVETYDEAKSFIAAIKAEYKDATHNVPVLVVGEKQEIQWSSEDGEPHGTAGAPVLRMLVDSGLTNLVIVVTRYFGGIKLGTGGLMRAYTAVARLAIDKAKLCEVREAIVLKYEISYSNLAQIENNSKTGGFNIGKIEYTDRITLEIIGDIDHKDEIIDAITEATAGKCKLLKDESRKNKFVVDSTLMLC</sequence>
<dbReference type="OrthoDB" id="9813771at2"/>
<dbReference type="EMBL" id="CP016199">
    <property type="protein sequence ID" value="ASS38068.1"/>
    <property type="molecule type" value="Genomic_DNA"/>
</dbReference>
<dbReference type="PROSITE" id="PS00910">
    <property type="entry name" value="UPF0029"/>
    <property type="match status" value="1"/>
</dbReference>
<protein>
    <submittedName>
        <fullName evidence="4">YigZ family protein</fullName>
    </submittedName>
</protein>
<dbReference type="NCBIfam" id="TIGR00257">
    <property type="entry name" value="IMPACT_YIGZ"/>
    <property type="match status" value="1"/>
</dbReference>
<dbReference type="InterPro" id="IPR036956">
    <property type="entry name" value="Impact_N_sf"/>
</dbReference>
<dbReference type="SUPFAM" id="SSF54980">
    <property type="entry name" value="EF-G C-terminal domain-like"/>
    <property type="match status" value="1"/>
</dbReference>
<dbReference type="InterPro" id="IPR020568">
    <property type="entry name" value="Ribosomal_Su5_D2-typ_SF"/>
</dbReference>
<evidence type="ECO:0000259" key="3">
    <source>
        <dbReference type="Pfam" id="PF09186"/>
    </source>
</evidence>
<keyword evidence="5" id="KW-1185">Reference proteome</keyword>
<dbReference type="RefSeq" id="WP_094234303.1">
    <property type="nucleotide sequence ID" value="NZ_CP016199.1"/>
</dbReference>
<dbReference type="GO" id="GO:0005737">
    <property type="term" value="C:cytoplasm"/>
    <property type="evidence" value="ECO:0007669"/>
    <property type="project" value="TreeGrafter"/>
</dbReference>
<dbReference type="Proteomes" id="UP000214689">
    <property type="component" value="Chromosome"/>
</dbReference>
<dbReference type="InterPro" id="IPR015796">
    <property type="entry name" value="Impact_YigZ-like"/>
</dbReference>
<dbReference type="PANTHER" id="PTHR16301:SF20">
    <property type="entry name" value="IMPACT FAMILY MEMBER YIGZ"/>
    <property type="match status" value="1"/>
</dbReference>
<accession>A0A223ASX4</accession>
<organism evidence="4 5">
    <name type="scientific">Mogibacterium pumilum</name>
    <dbReference type="NCBI Taxonomy" id="86332"/>
    <lineage>
        <taxon>Bacteria</taxon>
        <taxon>Bacillati</taxon>
        <taxon>Bacillota</taxon>
        <taxon>Clostridia</taxon>
        <taxon>Peptostreptococcales</taxon>
        <taxon>Anaerovoracaceae</taxon>
        <taxon>Mogibacterium</taxon>
    </lineage>
</organism>
<dbReference type="Pfam" id="PF01205">
    <property type="entry name" value="Impact_N"/>
    <property type="match status" value="1"/>
</dbReference>
<evidence type="ECO:0000256" key="1">
    <source>
        <dbReference type="ARBA" id="ARBA00007665"/>
    </source>
</evidence>
<dbReference type="PANTHER" id="PTHR16301">
    <property type="entry name" value="IMPACT-RELATED"/>
    <property type="match status" value="1"/>
</dbReference>
<dbReference type="InterPro" id="IPR001498">
    <property type="entry name" value="Impact_N"/>
</dbReference>
<dbReference type="InterPro" id="IPR023582">
    <property type="entry name" value="Impact"/>
</dbReference>
<dbReference type="InterPro" id="IPR020569">
    <property type="entry name" value="UPF0029_Impact_CS"/>
</dbReference>
<reference evidence="5" key="1">
    <citation type="submission" date="2016-05" db="EMBL/GenBank/DDBJ databases">
        <authorList>
            <person name="Holder M.E."/>
            <person name="Ajami N.J."/>
            <person name="Petrosino J.F."/>
        </authorList>
    </citation>
    <scope>NUCLEOTIDE SEQUENCE [LARGE SCALE GENOMIC DNA]</scope>
    <source>
        <strain evidence="5">ATCC 700696</strain>
    </source>
</reference>
<evidence type="ECO:0000259" key="2">
    <source>
        <dbReference type="Pfam" id="PF01205"/>
    </source>
</evidence>
<evidence type="ECO:0000313" key="4">
    <source>
        <dbReference type="EMBL" id="ASS38068.1"/>
    </source>
</evidence>
<dbReference type="SUPFAM" id="SSF54211">
    <property type="entry name" value="Ribosomal protein S5 domain 2-like"/>
    <property type="match status" value="1"/>
</dbReference>
<feature type="domain" description="UPF0029" evidence="3">
    <location>
        <begin position="141"/>
        <end position="194"/>
    </location>
</feature>
<dbReference type="AlphaFoldDB" id="A0A223ASX4"/>
<comment type="similarity">
    <text evidence="1">Belongs to the IMPACT family.</text>
</comment>